<dbReference type="GO" id="GO:0004674">
    <property type="term" value="F:protein serine/threonine kinase activity"/>
    <property type="evidence" value="ECO:0007669"/>
    <property type="project" value="UniProtKB-EC"/>
</dbReference>
<dbReference type="Pfam" id="PF00069">
    <property type="entry name" value="Pkinase"/>
    <property type="match status" value="1"/>
</dbReference>
<dbReference type="InterPro" id="IPR011009">
    <property type="entry name" value="Kinase-like_dom_sf"/>
</dbReference>
<dbReference type="InterPro" id="IPR050235">
    <property type="entry name" value="CK1_Ser-Thr_kinase"/>
</dbReference>
<proteinExistence type="predicted"/>
<sequence length="205" mass="23220">MDDEDVDDEIPFNVGDIIKDRYTLVKNISNGENRAIFYAFDPQMKHVALKLELDNDAQTSVCIEAAIMKLLAGTSHFPKFYQFGSHMNYKFLAMEFMGSNLIDLVNYKKPYSFNLHSTLKFAKQAINALHNLHNKGVVHRDIKPGNFVIGNDQNTVGTFYLINFGMCKKLNDLDGVIKMPSSKGNFHGSLMYPSLNAHLHNELGR</sequence>
<dbReference type="InterPro" id="IPR000719">
    <property type="entry name" value="Prot_kinase_dom"/>
</dbReference>
<dbReference type="Gene3D" id="1.10.510.10">
    <property type="entry name" value="Transferase(Phosphotransferase) domain 1"/>
    <property type="match status" value="1"/>
</dbReference>
<evidence type="ECO:0000313" key="4">
    <source>
        <dbReference type="Proteomes" id="UP000324800"/>
    </source>
</evidence>
<dbReference type="PROSITE" id="PS50011">
    <property type="entry name" value="PROTEIN_KINASE_DOM"/>
    <property type="match status" value="1"/>
</dbReference>
<feature type="non-terminal residue" evidence="3">
    <location>
        <position position="205"/>
    </location>
</feature>
<dbReference type="GO" id="GO:0005524">
    <property type="term" value="F:ATP binding"/>
    <property type="evidence" value="ECO:0007669"/>
    <property type="project" value="InterPro"/>
</dbReference>
<protein>
    <recommendedName>
        <fullName evidence="1">non-specific serine/threonine protein kinase</fullName>
        <ecNumber evidence="1">2.7.11.1</ecNumber>
    </recommendedName>
</protein>
<dbReference type="OrthoDB" id="10020333at2759"/>
<accession>A0A5J4UA23</accession>
<dbReference type="EC" id="2.7.11.1" evidence="1"/>
<dbReference type="AlphaFoldDB" id="A0A5J4UA23"/>
<dbReference type="PROSITE" id="PS00108">
    <property type="entry name" value="PROTEIN_KINASE_ST"/>
    <property type="match status" value="1"/>
</dbReference>
<name>A0A5J4UA23_9EUKA</name>
<reference evidence="3 4" key="1">
    <citation type="submission" date="2019-03" db="EMBL/GenBank/DDBJ databases">
        <title>Single cell metagenomics reveals metabolic interactions within the superorganism composed of flagellate Streblomastix strix and complex community of Bacteroidetes bacteria on its surface.</title>
        <authorList>
            <person name="Treitli S.C."/>
            <person name="Kolisko M."/>
            <person name="Husnik F."/>
            <person name="Keeling P."/>
            <person name="Hampl V."/>
        </authorList>
    </citation>
    <scope>NUCLEOTIDE SEQUENCE [LARGE SCALE GENOMIC DNA]</scope>
    <source>
        <strain evidence="3">ST1C</strain>
    </source>
</reference>
<evidence type="ECO:0000256" key="1">
    <source>
        <dbReference type="ARBA" id="ARBA00012513"/>
    </source>
</evidence>
<dbReference type="Proteomes" id="UP000324800">
    <property type="component" value="Unassembled WGS sequence"/>
</dbReference>
<evidence type="ECO:0000313" key="3">
    <source>
        <dbReference type="EMBL" id="KAA6367289.1"/>
    </source>
</evidence>
<feature type="domain" description="Protein kinase" evidence="2">
    <location>
        <begin position="22"/>
        <end position="205"/>
    </location>
</feature>
<dbReference type="SMART" id="SM00220">
    <property type="entry name" value="S_TKc"/>
    <property type="match status" value="1"/>
</dbReference>
<dbReference type="SUPFAM" id="SSF56112">
    <property type="entry name" value="Protein kinase-like (PK-like)"/>
    <property type="match status" value="1"/>
</dbReference>
<gene>
    <name evidence="3" type="ORF">EZS28_037184</name>
</gene>
<evidence type="ECO:0000259" key="2">
    <source>
        <dbReference type="PROSITE" id="PS50011"/>
    </source>
</evidence>
<comment type="caution">
    <text evidence="3">The sequence shown here is derived from an EMBL/GenBank/DDBJ whole genome shotgun (WGS) entry which is preliminary data.</text>
</comment>
<organism evidence="3 4">
    <name type="scientific">Streblomastix strix</name>
    <dbReference type="NCBI Taxonomy" id="222440"/>
    <lineage>
        <taxon>Eukaryota</taxon>
        <taxon>Metamonada</taxon>
        <taxon>Preaxostyla</taxon>
        <taxon>Oxymonadida</taxon>
        <taxon>Streblomastigidae</taxon>
        <taxon>Streblomastix</taxon>
    </lineage>
</organism>
<dbReference type="InterPro" id="IPR008271">
    <property type="entry name" value="Ser/Thr_kinase_AS"/>
</dbReference>
<dbReference type="EMBL" id="SNRW01018489">
    <property type="protein sequence ID" value="KAA6367289.1"/>
    <property type="molecule type" value="Genomic_DNA"/>
</dbReference>
<dbReference type="PANTHER" id="PTHR11909">
    <property type="entry name" value="CASEIN KINASE-RELATED"/>
    <property type="match status" value="1"/>
</dbReference>